<dbReference type="Proteomes" id="UP000503840">
    <property type="component" value="Unassembled WGS sequence"/>
</dbReference>
<reference evidence="1 2" key="1">
    <citation type="submission" date="2020-05" db="EMBL/GenBank/DDBJ databases">
        <title>Draft genome sequence of Desulfovibrio sp. strain HN2T.</title>
        <authorList>
            <person name="Ueno A."/>
            <person name="Tamazawa S."/>
            <person name="Tamamura S."/>
            <person name="Murakami T."/>
            <person name="Kiyama T."/>
            <person name="Inomata H."/>
            <person name="Amano Y."/>
            <person name="Miyakawa K."/>
            <person name="Tamaki H."/>
            <person name="Naganuma T."/>
            <person name="Kaneko K."/>
        </authorList>
    </citation>
    <scope>NUCLEOTIDE SEQUENCE [LARGE SCALE GENOMIC DNA]</scope>
    <source>
        <strain evidence="1 2">HN2</strain>
    </source>
</reference>
<evidence type="ECO:0000313" key="1">
    <source>
        <dbReference type="EMBL" id="GFM34731.1"/>
    </source>
</evidence>
<dbReference type="AlphaFoldDB" id="A0A7J0BN88"/>
<gene>
    <name evidence="1" type="ORF">DSM101010T_30960</name>
</gene>
<proteinExistence type="predicted"/>
<sequence>MAAQAESRKREKDRTVGERRDAAFLAGKALFTAGRQILKTDGGKAISTARLRSSA</sequence>
<protein>
    <submittedName>
        <fullName evidence="1">Uncharacterized protein</fullName>
    </submittedName>
</protein>
<organism evidence="1 2">
    <name type="scientific">Desulfovibrio subterraneus</name>
    <dbReference type="NCBI Taxonomy" id="2718620"/>
    <lineage>
        <taxon>Bacteria</taxon>
        <taxon>Pseudomonadati</taxon>
        <taxon>Thermodesulfobacteriota</taxon>
        <taxon>Desulfovibrionia</taxon>
        <taxon>Desulfovibrionales</taxon>
        <taxon>Desulfovibrionaceae</taxon>
        <taxon>Desulfovibrio</taxon>
    </lineage>
</organism>
<accession>A0A7J0BN88</accession>
<evidence type="ECO:0000313" key="2">
    <source>
        <dbReference type="Proteomes" id="UP000503840"/>
    </source>
</evidence>
<dbReference type="EMBL" id="BLVO01000016">
    <property type="protein sequence ID" value="GFM34731.1"/>
    <property type="molecule type" value="Genomic_DNA"/>
</dbReference>
<comment type="caution">
    <text evidence="1">The sequence shown here is derived from an EMBL/GenBank/DDBJ whole genome shotgun (WGS) entry which is preliminary data.</text>
</comment>
<keyword evidence="2" id="KW-1185">Reference proteome</keyword>
<name>A0A7J0BN88_9BACT</name>